<feature type="region of interest" description="Disordered" evidence="1">
    <location>
        <begin position="203"/>
        <end position="244"/>
    </location>
</feature>
<feature type="compositionally biased region" description="Polar residues" evidence="1">
    <location>
        <begin position="231"/>
        <end position="241"/>
    </location>
</feature>
<accession>A0ABR3RDS2</accession>
<feature type="compositionally biased region" description="Basic residues" evidence="1">
    <location>
        <begin position="1"/>
        <end position="10"/>
    </location>
</feature>
<name>A0ABR3RDS2_9PLEO</name>
<reference evidence="2 3" key="1">
    <citation type="submission" date="2024-02" db="EMBL/GenBank/DDBJ databases">
        <title>De novo assembly and annotation of 12 fungi associated with fruit tree decline syndrome in Ontario, Canada.</title>
        <authorList>
            <person name="Sulman M."/>
            <person name="Ellouze W."/>
            <person name="Ilyukhin E."/>
        </authorList>
    </citation>
    <scope>NUCLEOTIDE SEQUENCE [LARGE SCALE GENOMIC DNA]</scope>
    <source>
        <strain evidence="2 3">M42-189</strain>
    </source>
</reference>
<feature type="region of interest" description="Disordered" evidence="1">
    <location>
        <begin position="1"/>
        <end position="50"/>
    </location>
</feature>
<organism evidence="2 3">
    <name type="scientific">Paraconiothyrium brasiliense</name>
    <dbReference type="NCBI Taxonomy" id="300254"/>
    <lineage>
        <taxon>Eukaryota</taxon>
        <taxon>Fungi</taxon>
        <taxon>Dikarya</taxon>
        <taxon>Ascomycota</taxon>
        <taxon>Pezizomycotina</taxon>
        <taxon>Dothideomycetes</taxon>
        <taxon>Pleosporomycetidae</taxon>
        <taxon>Pleosporales</taxon>
        <taxon>Massarineae</taxon>
        <taxon>Didymosphaeriaceae</taxon>
        <taxon>Paraconiothyrium</taxon>
    </lineage>
</organism>
<evidence type="ECO:0000313" key="2">
    <source>
        <dbReference type="EMBL" id="KAL1602580.1"/>
    </source>
</evidence>
<protein>
    <submittedName>
        <fullName evidence="2">Uncharacterized protein</fullName>
    </submittedName>
</protein>
<evidence type="ECO:0000313" key="3">
    <source>
        <dbReference type="Proteomes" id="UP001521785"/>
    </source>
</evidence>
<dbReference type="EMBL" id="JAKJXO020000007">
    <property type="protein sequence ID" value="KAL1602580.1"/>
    <property type="molecule type" value="Genomic_DNA"/>
</dbReference>
<keyword evidence="3" id="KW-1185">Reference proteome</keyword>
<proteinExistence type="predicted"/>
<evidence type="ECO:0000256" key="1">
    <source>
        <dbReference type="SAM" id="MobiDB-lite"/>
    </source>
</evidence>
<feature type="region of interest" description="Disordered" evidence="1">
    <location>
        <begin position="74"/>
        <end position="118"/>
    </location>
</feature>
<gene>
    <name evidence="2" type="ORF">SLS60_005996</name>
</gene>
<feature type="compositionally biased region" description="Basic and acidic residues" evidence="1">
    <location>
        <begin position="219"/>
        <end position="230"/>
    </location>
</feature>
<dbReference type="Proteomes" id="UP001521785">
    <property type="component" value="Unassembled WGS sequence"/>
</dbReference>
<comment type="caution">
    <text evidence="2">The sequence shown here is derived from an EMBL/GenBank/DDBJ whole genome shotgun (WGS) entry which is preliminary data.</text>
</comment>
<feature type="region of interest" description="Disordered" evidence="1">
    <location>
        <begin position="652"/>
        <end position="675"/>
    </location>
</feature>
<sequence>MEASRQRRNPSHSEIRPASQQALLHGRRRTLSNDPTASVDPAIQQARNDLPRDSNAFAEFRFFDDDGPGAGAAGLATHDIPFPDLAKTGSAVSSNRSNEEERDFKASPGTHILERYDSPYTPAPYPIPQYIDARRLRLEELIHPSGSPVLGRELLLNVKFLDTFAPDQKLEDGSDAKEDELSAFRDRNLAALRMPTISVAKLVAKPCQSDPENSGEPDLEVRERSADQNPKHTQPIHNDAQTFRIPRKSLPVAAACVSETPTTTLESTRDLLENLADQGCGTTSIEPVADRNEILGTVSSGGDTVPQSQFATLVSSISSSNTSLSQPRRKKASQNIRETANANVSQEMLKHFCGEEHLARLIRDYSLHPEQRTEDDGEKNILIFPERSVDATAILRIVRYMRRCCMRTTTITKPHFQLHAPPSLEANIETIRACNIFGLYADARRLQHFLTDKKIPGGKLTMEDVETIWEGYGGGLRDSAYTDALLTHLVYNVLGSDSVDREEFIVLLDQEEFAGLRELVGMELGIKKRAAEDREMFQMRLQLEREESTNQAIGKGKRHSKMDKIRAIRGPMVQGRLLRVLSYDALLEPDLTAETRYKARPGLGRRSVSTPDLVNKANEAKESEGLKPAGQMFQDALKEIKEWGAADIERAGATPLPATQTGGRPPAPTPSGRRYRIDRPEQWRGQHFENTHPPVPQKEHLPHPNLRPQNASHLYARSVSSGVLDGNAGRRQPWPSIVNVQRAPMLRSRTDPFWVSLGDPSRAAKKKTPSKLKQVWEEMRNFF</sequence>